<sequence length="406" mass="46938">MKRILQINGVSNFGSTGKIVKGIEKEILNEGWESFVAYGRDTSQSDPNDIKIGNKVDNVLHALYTRFTDRHGLLSRKATSEFLEKIDAINPDIIHLHNIHGYYINYEILFTYIQRKNIPVVWTLHDCWSFTGHCVHFEYVNCYKWESECNHCIQIGNYPKSYIDQSTKNFLLKKKVFNLPEKLILVPVSEWLSGLVKRSFLKKYTDVVIHNGIDLQKFKIIDNFQDTLKKYNLQDCKFALSVASIWDFRKGLKELYKLALLLAEDYKLVVVGLTEKQIKKLPKKIIGIKRTDNIEELVALYNGAQVFLNPTLEDTFPTTNLEALACGTPIVTYKSGGSAESIDSETGKVIEKNDLKSLLEATEIYLKSDKNNFKILCRSRAERFFDQNLNFKEYINLYKKIFDKII</sequence>
<dbReference type="GO" id="GO:0016757">
    <property type="term" value="F:glycosyltransferase activity"/>
    <property type="evidence" value="ECO:0007669"/>
    <property type="project" value="TreeGrafter"/>
</dbReference>
<dbReference type="STRING" id="311334.SAMN05421846_101518"/>
<dbReference type="Pfam" id="PF13439">
    <property type="entry name" value="Glyco_transf_4"/>
    <property type="match status" value="1"/>
</dbReference>
<dbReference type="AlphaFoldDB" id="A0A1G8ED25"/>
<evidence type="ECO:0000313" key="4">
    <source>
        <dbReference type="Proteomes" id="UP000198869"/>
    </source>
</evidence>
<name>A0A1G8ED25_9FLAO</name>
<dbReference type="PANTHER" id="PTHR46401">
    <property type="entry name" value="GLYCOSYLTRANSFERASE WBBK-RELATED"/>
    <property type="match status" value="1"/>
</dbReference>
<dbReference type="Pfam" id="PF13692">
    <property type="entry name" value="Glyco_trans_1_4"/>
    <property type="match status" value="1"/>
</dbReference>
<dbReference type="Proteomes" id="UP000198869">
    <property type="component" value="Unassembled WGS sequence"/>
</dbReference>
<dbReference type="EMBL" id="FNDW01000001">
    <property type="protein sequence ID" value="SDH67609.1"/>
    <property type="molecule type" value="Genomic_DNA"/>
</dbReference>
<evidence type="ECO:0000313" key="3">
    <source>
        <dbReference type="EMBL" id="SDH67609.1"/>
    </source>
</evidence>
<reference evidence="4" key="1">
    <citation type="submission" date="2016-10" db="EMBL/GenBank/DDBJ databases">
        <authorList>
            <person name="Varghese N."/>
            <person name="Submissions S."/>
        </authorList>
    </citation>
    <scope>NUCLEOTIDE SEQUENCE [LARGE SCALE GENOMIC DNA]</scope>
    <source>
        <strain evidence="4">DSM 17071</strain>
    </source>
</reference>
<gene>
    <name evidence="3" type="ORF">SAMN05421846_101518</name>
</gene>
<dbReference type="OrthoDB" id="9768685at2"/>
<dbReference type="RefSeq" id="WP_089854195.1">
    <property type="nucleotide sequence ID" value="NZ_FNDW01000001.1"/>
</dbReference>
<dbReference type="Gene3D" id="3.40.50.2000">
    <property type="entry name" value="Glycogen Phosphorylase B"/>
    <property type="match status" value="2"/>
</dbReference>
<proteinExistence type="predicted"/>
<keyword evidence="4" id="KW-1185">Reference proteome</keyword>
<evidence type="ECO:0000256" key="1">
    <source>
        <dbReference type="ARBA" id="ARBA00022679"/>
    </source>
</evidence>
<dbReference type="PANTHER" id="PTHR46401:SF2">
    <property type="entry name" value="GLYCOSYLTRANSFERASE WBBK-RELATED"/>
    <property type="match status" value="1"/>
</dbReference>
<keyword evidence="1 3" id="KW-0808">Transferase</keyword>
<evidence type="ECO:0000259" key="2">
    <source>
        <dbReference type="Pfam" id="PF13439"/>
    </source>
</evidence>
<protein>
    <submittedName>
        <fullName evidence="3">Glycosyltransferase involved in cell wall bisynthesis</fullName>
    </submittedName>
</protein>
<feature type="domain" description="Glycosyltransferase subfamily 4-like N-terminal" evidence="2">
    <location>
        <begin position="31"/>
        <end position="216"/>
    </location>
</feature>
<organism evidence="3 4">
    <name type="scientific">Chryseobacterium taeanense</name>
    <dbReference type="NCBI Taxonomy" id="311334"/>
    <lineage>
        <taxon>Bacteria</taxon>
        <taxon>Pseudomonadati</taxon>
        <taxon>Bacteroidota</taxon>
        <taxon>Flavobacteriia</taxon>
        <taxon>Flavobacteriales</taxon>
        <taxon>Weeksellaceae</taxon>
        <taxon>Chryseobacterium group</taxon>
        <taxon>Chryseobacterium</taxon>
    </lineage>
</organism>
<dbReference type="GO" id="GO:0009103">
    <property type="term" value="P:lipopolysaccharide biosynthetic process"/>
    <property type="evidence" value="ECO:0007669"/>
    <property type="project" value="TreeGrafter"/>
</dbReference>
<dbReference type="SUPFAM" id="SSF53756">
    <property type="entry name" value="UDP-Glycosyltransferase/glycogen phosphorylase"/>
    <property type="match status" value="1"/>
</dbReference>
<accession>A0A1G8ED25</accession>
<dbReference type="InterPro" id="IPR028098">
    <property type="entry name" value="Glyco_trans_4-like_N"/>
</dbReference>